<gene>
    <name evidence="7" type="ORF">ACEG43_48275</name>
</gene>
<dbReference type="PANTHER" id="PTHR42913">
    <property type="entry name" value="APOPTOSIS-INDUCING FACTOR 1"/>
    <property type="match status" value="1"/>
</dbReference>
<reference evidence="7 8" key="1">
    <citation type="submission" date="2024-08" db="EMBL/GenBank/DDBJ databases">
        <title>Genome sequence of Streptomyces aureus CACIA-1.46HGO.</title>
        <authorList>
            <person name="Evangelista-Martinez Z."/>
        </authorList>
    </citation>
    <scope>NUCLEOTIDE SEQUENCE [LARGE SCALE GENOMIC DNA]</scope>
    <source>
        <strain evidence="7 8">CACIA-1.46HGO</strain>
    </source>
</reference>
<accession>A0ABV4T231</accession>
<evidence type="ECO:0000256" key="2">
    <source>
        <dbReference type="ARBA" id="ARBA00005272"/>
    </source>
</evidence>
<comment type="cofactor">
    <cofactor evidence="1">
        <name>FAD</name>
        <dbReference type="ChEBI" id="CHEBI:57692"/>
    </cofactor>
</comment>
<dbReference type="PRINTS" id="PR00368">
    <property type="entry name" value="FADPNR"/>
</dbReference>
<evidence type="ECO:0000256" key="5">
    <source>
        <dbReference type="ARBA" id="ARBA00023002"/>
    </source>
</evidence>
<dbReference type="InterPro" id="IPR051169">
    <property type="entry name" value="NADH-Q_oxidoreductase"/>
</dbReference>
<comment type="caution">
    <text evidence="7">The sequence shown here is derived from an EMBL/GenBank/DDBJ whole genome shotgun (WGS) entry which is preliminary data.</text>
</comment>
<evidence type="ECO:0000313" key="8">
    <source>
        <dbReference type="Proteomes" id="UP001571476"/>
    </source>
</evidence>
<dbReference type="PRINTS" id="PR00411">
    <property type="entry name" value="PNDRDTASEI"/>
</dbReference>
<comment type="similarity">
    <text evidence="2">Belongs to the NADH dehydrogenase family.</text>
</comment>
<dbReference type="EC" id="1.6.5.-" evidence="7"/>
<feature type="domain" description="FAD/NAD(P)-binding" evidence="6">
    <location>
        <begin position="3"/>
        <end position="298"/>
    </location>
</feature>
<name>A0ABV4T231_9ACTN</name>
<sequence length="401" mass="42393">MSDVLVVGGGFAGVWSAAAVVRQRRDAGVPESELRVTLVAAGDDLVIRPRLYEADPEKMRVSLDRILGPIGVRRVTATVTEVDTENREVTAVRRDGSTEVLSYDRLVLASGSQVVRPDLPGAEHLFDIDTLAGAARLDAHLHRLAERPAVSGRFTAVVVGAGFTGLEIATELTGRLRAIAGADEPVRVVLVERADVVGPELGAGPRPQILEALDELGIEQRLGVTLEAVTPAGVRLSDGTEVEAATTVWTAGMLASPLTAQIPGTRDRLGRLAVDEFLRVAGVPEVYAAGDTAAATVEEEHVVVQSCQYGMPLGRYAGFNVAADLLGLDQVPFAPNPYGMCLDLGPAGAVVTAGWGREVQFTRQDAKNIKQAINTIAIVPPVDDAAKLLEQAHYTTTPALR</sequence>
<dbReference type="InterPro" id="IPR036188">
    <property type="entry name" value="FAD/NAD-bd_sf"/>
</dbReference>
<dbReference type="PANTHER" id="PTHR42913:SF3">
    <property type="entry name" value="64 KDA MITOCHONDRIAL NADH DEHYDROGENASE (EUROFUNG)"/>
    <property type="match status" value="1"/>
</dbReference>
<dbReference type="RefSeq" id="WP_372567574.1">
    <property type="nucleotide sequence ID" value="NZ_JBGOSP010000077.1"/>
</dbReference>
<dbReference type="Proteomes" id="UP001571476">
    <property type="component" value="Unassembled WGS sequence"/>
</dbReference>
<dbReference type="EMBL" id="JBGOSP010000077">
    <property type="protein sequence ID" value="MFA3843788.1"/>
    <property type="molecule type" value="Genomic_DNA"/>
</dbReference>
<dbReference type="Pfam" id="PF07992">
    <property type="entry name" value="Pyr_redox_2"/>
    <property type="match status" value="1"/>
</dbReference>
<dbReference type="Gene3D" id="3.50.50.100">
    <property type="match status" value="1"/>
</dbReference>
<keyword evidence="4" id="KW-0274">FAD</keyword>
<dbReference type="GO" id="GO:0016491">
    <property type="term" value="F:oxidoreductase activity"/>
    <property type="evidence" value="ECO:0007669"/>
    <property type="project" value="UniProtKB-KW"/>
</dbReference>
<proteinExistence type="inferred from homology"/>
<evidence type="ECO:0000256" key="4">
    <source>
        <dbReference type="ARBA" id="ARBA00022827"/>
    </source>
</evidence>
<keyword evidence="5 7" id="KW-0560">Oxidoreductase</keyword>
<keyword evidence="8" id="KW-1185">Reference proteome</keyword>
<keyword evidence="3" id="KW-0285">Flavoprotein</keyword>
<evidence type="ECO:0000313" key="7">
    <source>
        <dbReference type="EMBL" id="MFA3843788.1"/>
    </source>
</evidence>
<protein>
    <submittedName>
        <fullName evidence="7">NAD(P)/FAD-dependent oxidoreductase</fullName>
        <ecNumber evidence="7">1.6.5.-</ecNumber>
    </submittedName>
</protein>
<evidence type="ECO:0000259" key="6">
    <source>
        <dbReference type="Pfam" id="PF07992"/>
    </source>
</evidence>
<dbReference type="SUPFAM" id="SSF51905">
    <property type="entry name" value="FAD/NAD(P)-binding domain"/>
    <property type="match status" value="1"/>
</dbReference>
<evidence type="ECO:0000256" key="1">
    <source>
        <dbReference type="ARBA" id="ARBA00001974"/>
    </source>
</evidence>
<dbReference type="InterPro" id="IPR023753">
    <property type="entry name" value="FAD/NAD-binding_dom"/>
</dbReference>
<evidence type="ECO:0000256" key="3">
    <source>
        <dbReference type="ARBA" id="ARBA00022630"/>
    </source>
</evidence>
<organism evidence="7 8">
    <name type="scientific">Streptomyces aureus</name>
    <dbReference type="NCBI Taxonomy" id="193461"/>
    <lineage>
        <taxon>Bacteria</taxon>
        <taxon>Bacillati</taxon>
        <taxon>Actinomycetota</taxon>
        <taxon>Actinomycetes</taxon>
        <taxon>Kitasatosporales</taxon>
        <taxon>Streptomycetaceae</taxon>
        <taxon>Streptomyces</taxon>
    </lineage>
</organism>